<comment type="caution">
    <text evidence="1">The sequence shown here is derived from an EMBL/GenBank/DDBJ whole genome shotgun (WGS) entry which is preliminary data.</text>
</comment>
<accession>A0ACC0VHW0</accession>
<evidence type="ECO:0000313" key="1">
    <source>
        <dbReference type="EMBL" id="KAI9905443.1"/>
    </source>
</evidence>
<proteinExistence type="predicted"/>
<sequence length="63" mass="6615">MIADTPLSETCGMQLLVSYVENGGNLARLDKSCVNAMPPFSLAIPPASLPILMGTDEAYVESA</sequence>
<keyword evidence="2" id="KW-1185">Reference proteome</keyword>
<gene>
    <name evidence="1" type="ORF">PsorP6_013932</name>
</gene>
<protein>
    <submittedName>
        <fullName evidence="1">Uncharacterized protein</fullName>
    </submittedName>
</protein>
<dbReference type="Proteomes" id="UP001163321">
    <property type="component" value="Chromosome 9"/>
</dbReference>
<evidence type="ECO:0000313" key="2">
    <source>
        <dbReference type="Proteomes" id="UP001163321"/>
    </source>
</evidence>
<name>A0ACC0VHW0_9STRA</name>
<organism evidence="1 2">
    <name type="scientific">Peronosclerospora sorghi</name>
    <dbReference type="NCBI Taxonomy" id="230839"/>
    <lineage>
        <taxon>Eukaryota</taxon>
        <taxon>Sar</taxon>
        <taxon>Stramenopiles</taxon>
        <taxon>Oomycota</taxon>
        <taxon>Peronosporomycetes</taxon>
        <taxon>Peronosporales</taxon>
        <taxon>Peronosporaceae</taxon>
        <taxon>Peronosclerospora</taxon>
    </lineage>
</organism>
<reference evidence="1 2" key="1">
    <citation type="journal article" date="2022" name="bioRxiv">
        <title>The genome of the oomycete Peronosclerospora sorghi, a cosmopolitan pathogen of maize and sorghum, is inflated with dispersed pseudogenes.</title>
        <authorList>
            <person name="Fletcher K."/>
            <person name="Martin F."/>
            <person name="Isakeit T."/>
            <person name="Cavanaugh K."/>
            <person name="Magill C."/>
            <person name="Michelmore R."/>
        </authorList>
    </citation>
    <scope>NUCLEOTIDE SEQUENCE [LARGE SCALE GENOMIC DNA]</scope>
    <source>
        <strain evidence="1">P6</strain>
    </source>
</reference>
<dbReference type="EMBL" id="CM047588">
    <property type="protein sequence ID" value="KAI9905443.1"/>
    <property type="molecule type" value="Genomic_DNA"/>
</dbReference>